<dbReference type="InterPro" id="IPR000515">
    <property type="entry name" value="MetI-like"/>
</dbReference>
<dbReference type="PANTHER" id="PTHR30151:SF20">
    <property type="entry name" value="ABC TRANSPORTER PERMEASE PROTEIN HI_0355-RELATED"/>
    <property type="match status" value="1"/>
</dbReference>
<dbReference type="SUPFAM" id="SSF161098">
    <property type="entry name" value="MetI-like"/>
    <property type="match status" value="1"/>
</dbReference>
<protein>
    <submittedName>
        <fullName evidence="9">NitT/TauT family transport system permease protein</fullName>
    </submittedName>
</protein>
<accession>A0A4Q7N7L3</accession>
<keyword evidence="3" id="KW-1003">Cell membrane</keyword>
<feature type="transmembrane region" description="Helical" evidence="7">
    <location>
        <begin position="93"/>
        <end position="115"/>
    </location>
</feature>
<evidence type="ECO:0000256" key="3">
    <source>
        <dbReference type="ARBA" id="ARBA00022475"/>
    </source>
</evidence>
<dbReference type="PANTHER" id="PTHR30151">
    <property type="entry name" value="ALKANE SULFONATE ABC TRANSPORTER-RELATED, MEMBRANE SUBUNIT"/>
    <property type="match status" value="1"/>
</dbReference>
<dbReference type="EMBL" id="SGXC01000003">
    <property type="protein sequence ID" value="RZS78042.1"/>
    <property type="molecule type" value="Genomic_DNA"/>
</dbReference>
<evidence type="ECO:0000256" key="7">
    <source>
        <dbReference type="RuleBase" id="RU363032"/>
    </source>
</evidence>
<keyword evidence="10" id="KW-1185">Reference proteome</keyword>
<feature type="transmembrane region" description="Helical" evidence="7">
    <location>
        <begin position="164"/>
        <end position="196"/>
    </location>
</feature>
<reference evidence="9 10" key="1">
    <citation type="submission" date="2019-02" db="EMBL/GenBank/DDBJ databases">
        <title>Genomic Encyclopedia of Type Strains, Phase IV (KMG-IV): sequencing the most valuable type-strain genomes for metagenomic binning, comparative biology and taxonomic classification.</title>
        <authorList>
            <person name="Goeker M."/>
        </authorList>
    </citation>
    <scope>NUCLEOTIDE SEQUENCE [LARGE SCALE GENOMIC DNA]</scope>
    <source>
        <strain evidence="9 10">K24</strain>
    </source>
</reference>
<feature type="domain" description="ABC transmembrane type-1" evidence="8">
    <location>
        <begin position="55"/>
        <end position="233"/>
    </location>
</feature>
<evidence type="ECO:0000256" key="2">
    <source>
        <dbReference type="ARBA" id="ARBA00022448"/>
    </source>
</evidence>
<evidence type="ECO:0000256" key="6">
    <source>
        <dbReference type="ARBA" id="ARBA00023136"/>
    </source>
</evidence>
<organism evidence="9 10">
    <name type="scientific">Pigmentiphaga kullae</name>
    <dbReference type="NCBI Taxonomy" id="151784"/>
    <lineage>
        <taxon>Bacteria</taxon>
        <taxon>Pseudomonadati</taxon>
        <taxon>Pseudomonadota</taxon>
        <taxon>Betaproteobacteria</taxon>
        <taxon>Burkholderiales</taxon>
        <taxon>Alcaligenaceae</taxon>
        <taxon>Pigmentiphaga</taxon>
    </lineage>
</organism>
<proteinExistence type="inferred from homology"/>
<keyword evidence="5 7" id="KW-1133">Transmembrane helix</keyword>
<comment type="similarity">
    <text evidence="7">Belongs to the binding-protein-dependent transport system permease family.</text>
</comment>
<gene>
    <name evidence="9" type="ORF">EV675_4682</name>
</gene>
<keyword evidence="2 7" id="KW-0813">Transport</keyword>
<dbReference type="OrthoDB" id="8138334at2"/>
<dbReference type="Proteomes" id="UP000292445">
    <property type="component" value="Unassembled WGS sequence"/>
</dbReference>
<feature type="transmembrane region" description="Helical" evidence="7">
    <location>
        <begin position="57"/>
        <end position="81"/>
    </location>
</feature>
<dbReference type="GO" id="GO:0005886">
    <property type="term" value="C:plasma membrane"/>
    <property type="evidence" value="ECO:0007669"/>
    <property type="project" value="UniProtKB-SubCell"/>
</dbReference>
<dbReference type="Gene3D" id="1.10.3720.10">
    <property type="entry name" value="MetI-like"/>
    <property type="match status" value="1"/>
</dbReference>
<evidence type="ECO:0000259" key="8">
    <source>
        <dbReference type="PROSITE" id="PS50928"/>
    </source>
</evidence>
<keyword evidence="6 7" id="KW-0472">Membrane</keyword>
<evidence type="ECO:0000256" key="5">
    <source>
        <dbReference type="ARBA" id="ARBA00022989"/>
    </source>
</evidence>
<dbReference type="GO" id="GO:0055085">
    <property type="term" value="P:transmembrane transport"/>
    <property type="evidence" value="ECO:0007669"/>
    <property type="project" value="InterPro"/>
</dbReference>
<keyword evidence="4 7" id="KW-0812">Transmembrane</keyword>
<evidence type="ECO:0000313" key="9">
    <source>
        <dbReference type="EMBL" id="RZS78042.1"/>
    </source>
</evidence>
<dbReference type="RefSeq" id="WP_130360496.1">
    <property type="nucleotide sequence ID" value="NZ_SGXC01000003.1"/>
</dbReference>
<dbReference type="CDD" id="cd06261">
    <property type="entry name" value="TM_PBP2"/>
    <property type="match status" value="1"/>
</dbReference>
<dbReference type="PROSITE" id="PS50928">
    <property type="entry name" value="ABC_TM1"/>
    <property type="match status" value="1"/>
</dbReference>
<evidence type="ECO:0000256" key="1">
    <source>
        <dbReference type="ARBA" id="ARBA00004651"/>
    </source>
</evidence>
<evidence type="ECO:0000256" key="4">
    <source>
        <dbReference type="ARBA" id="ARBA00022692"/>
    </source>
</evidence>
<sequence>MKRLALQVSAVVAFFLIWKGYVHFFDVSPLVLPAPELVVVALFRLLGSTDTYYHLGITLTECLGGFLFAIVFGTIIGQLLGRVAILDTVFKPFVIALQVTPKVALIPLFILWFGFGLESKIIVSAVLAFFPVFANSYLGAKSVDRGLSEVFTVGRSRQSRRFRLLVIPSSLPYILTGMEMAIVLAIIGAVVGEFVAGTRGLGYLATIKLQELEVDTLFAVVLLLAAIGFSLYFAVGSLRKVMIPWHESANKVAI</sequence>
<dbReference type="AlphaFoldDB" id="A0A4Q7N7L3"/>
<comment type="caution">
    <text evidence="9">The sequence shown here is derived from an EMBL/GenBank/DDBJ whole genome shotgun (WGS) entry which is preliminary data.</text>
</comment>
<feature type="transmembrane region" description="Helical" evidence="7">
    <location>
        <begin position="216"/>
        <end position="235"/>
    </location>
</feature>
<name>A0A4Q7N7L3_9BURK</name>
<comment type="subcellular location">
    <subcellularLocation>
        <location evidence="1 7">Cell membrane</location>
        <topology evidence="1 7">Multi-pass membrane protein</topology>
    </subcellularLocation>
</comment>
<feature type="transmembrane region" description="Helical" evidence="7">
    <location>
        <begin position="121"/>
        <end position="138"/>
    </location>
</feature>
<dbReference type="InterPro" id="IPR035906">
    <property type="entry name" value="MetI-like_sf"/>
</dbReference>
<evidence type="ECO:0000313" key="10">
    <source>
        <dbReference type="Proteomes" id="UP000292445"/>
    </source>
</evidence>
<dbReference type="Pfam" id="PF00528">
    <property type="entry name" value="BPD_transp_1"/>
    <property type="match status" value="1"/>
</dbReference>